<dbReference type="EMBL" id="QNRR01000002">
    <property type="protein sequence ID" value="RBP45699.1"/>
    <property type="molecule type" value="Genomic_DNA"/>
</dbReference>
<dbReference type="AlphaFoldDB" id="A0A366HR34"/>
<comment type="caution">
    <text evidence="2">The sequence shown here is derived from an EMBL/GenBank/DDBJ whole genome shotgun (WGS) entry which is preliminary data.</text>
</comment>
<dbReference type="RefSeq" id="WP_113957276.1">
    <property type="nucleotide sequence ID" value="NZ_QNRR01000002.1"/>
</dbReference>
<protein>
    <recommendedName>
        <fullName evidence="4">Outer membrane lipoprotein-sorting protein</fullName>
    </recommendedName>
</protein>
<proteinExistence type="predicted"/>
<name>A0A366HR34_9BACT</name>
<sequence>MKSLLAWTLILLAFASSRVIAQAPDVAETPKAIQELAASTHGKKWAEVRSMMLEKFGEPSRVIGSGFRIEKWDLPEGTLTFHPMSGPSFLDTKSRKLYRLYQTETPAGESLLSSYEMTTLPDPKSYGNSFWLGNIKFGTGSEYQFTPQKQHLRYLPQDNFFHQFPEGTVQVRYVESVKASTLLETVAEAATIAHLEFTSEDGRAKASYAIQCSERSRTLTWVSEKRDDGEVKPMPFKMVTRWSFRRK</sequence>
<accession>A0A366HR34</accession>
<keyword evidence="1" id="KW-0732">Signal</keyword>
<evidence type="ECO:0008006" key="4">
    <source>
        <dbReference type="Google" id="ProtNLM"/>
    </source>
</evidence>
<keyword evidence="3" id="KW-1185">Reference proteome</keyword>
<organism evidence="2 3">
    <name type="scientific">Roseimicrobium gellanilyticum</name>
    <dbReference type="NCBI Taxonomy" id="748857"/>
    <lineage>
        <taxon>Bacteria</taxon>
        <taxon>Pseudomonadati</taxon>
        <taxon>Verrucomicrobiota</taxon>
        <taxon>Verrucomicrobiia</taxon>
        <taxon>Verrucomicrobiales</taxon>
        <taxon>Verrucomicrobiaceae</taxon>
        <taxon>Roseimicrobium</taxon>
    </lineage>
</organism>
<evidence type="ECO:0000256" key="1">
    <source>
        <dbReference type="SAM" id="SignalP"/>
    </source>
</evidence>
<evidence type="ECO:0000313" key="3">
    <source>
        <dbReference type="Proteomes" id="UP000253426"/>
    </source>
</evidence>
<feature type="signal peptide" evidence="1">
    <location>
        <begin position="1"/>
        <end position="21"/>
    </location>
</feature>
<evidence type="ECO:0000313" key="2">
    <source>
        <dbReference type="EMBL" id="RBP45699.1"/>
    </source>
</evidence>
<dbReference type="Proteomes" id="UP000253426">
    <property type="component" value="Unassembled WGS sequence"/>
</dbReference>
<feature type="chain" id="PRO_5016975072" description="Outer membrane lipoprotein-sorting protein" evidence="1">
    <location>
        <begin position="22"/>
        <end position="247"/>
    </location>
</feature>
<reference evidence="2 3" key="1">
    <citation type="submission" date="2018-06" db="EMBL/GenBank/DDBJ databases">
        <title>Genomic Encyclopedia of Type Strains, Phase IV (KMG-IV): sequencing the most valuable type-strain genomes for metagenomic binning, comparative biology and taxonomic classification.</title>
        <authorList>
            <person name="Goeker M."/>
        </authorList>
    </citation>
    <scope>NUCLEOTIDE SEQUENCE [LARGE SCALE GENOMIC DNA]</scope>
    <source>
        <strain evidence="2 3">DSM 25532</strain>
    </source>
</reference>
<gene>
    <name evidence="2" type="ORF">DES53_10281</name>
</gene>